<dbReference type="Proteomes" id="UP001652583">
    <property type="component" value="Chromosome D2"/>
</dbReference>
<sequence>MSELAPGLFSSKRVLCPRTRSHWPLRGSVRDGVRAVGAPSEQLPGSAGEGTAGVCCPEDAALHGTQVLAAHGPCELAAGDRWPPCGTRSQVAGSGVCALPLGPPRTPAGLVTAGERSTQGTFTPERGLDLGAVALREGTPRQENVRRGHLGPGLVGVVGTSSDSASLYLGCARSTVPGTRACQPPGRQRWARTAAVDLDPRAVEDVVSNKPGIPLITRVSERSVRVQNRYRRICTVRPRGRRHRHAVGKVKGTRGRTPGSPTKLLEHF</sequence>
<protein>
    <submittedName>
        <fullName evidence="3">Uncharacterized protein LOC128312685 isoform X1</fullName>
    </submittedName>
</protein>
<dbReference type="GeneID" id="128312685"/>
<feature type="compositionally biased region" description="Basic residues" evidence="1">
    <location>
        <begin position="239"/>
        <end position="254"/>
    </location>
</feature>
<evidence type="ECO:0000313" key="2">
    <source>
        <dbReference type="Proteomes" id="UP001652583"/>
    </source>
</evidence>
<gene>
    <name evidence="3" type="primary">LOC128312685</name>
</gene>
<organism evidence="2 3">
    <name type="scientific">Acinonyx jubatus</name>
    <name type="common">Cheetah</name>
    <dbReference type="NCBI Taxonomy" id="32536"/>
    <lineage>
        <taxon>Eukaryota</taxon>
        <taxon>Metazoa</taxon>
        <taxon>Chordata</taxon>
        <taxon>Craniata</taxon>
        <taxon>Vertebrata</taxon>
        <taxon>Euteleostomi</taxon>
        <taxon>Mammalia</taxon>
        <taxon>Eutheria</taxon>
        <taxon>Laurasiatheria</taxon>
        <taxon>Carnivora</taxon>
        <taxon>Feliformia</taxon>
        <taxon>Felidae</taxon>
        <taxon>Felinae</taxon>
        <taxon>Acinonyx</taxon>
    </lineage>
</organism>
<name>A0ABM3NVU4_ACIJB</name>
<evidence type="ECO:0000256" key="1">
    <source>
        <dbReference type="SAM" id="MobiDB-lite"/>
    </source>
</evidence>
<keyword evidence="2" id="KW-1185">Reference proteome</keyword>
<accession>A0ABM3NVU4</accession>
<proteinExistence type="predicted"/>
<dbReference type="RefSeq" id="XP_053063545.1">
    <property type="nucleotide sequence ID" value="XM_053207570.1"/>
</dbReference>
<reference evidence="3" key="1">
    <citation type="submission" date="2025-08" db="UniProtKB">
        <authorList>
            <consortium name="RefSeq"/>
        </authorList>
    </citation>
    <scope>IDENTIFICATION</scope>
    <source>
        <tissue evidence="3">Blood</tissue>
    </source>
</reference>
<feature type="region of interest" description="Disordered" evidence="1">
    <location>
        <begin position="239"/>
        <end position="268"/>
    </location>
</feature>
<evidence type="ECO:0000313" key="3">
    <source>
        <dbReference type="RefSeq" id="XP_053063545.1"/>
    </source>
</evidence>